<organism evidence="3 4">
    <name type="scientific">Saimiriine betaherpesvirus 4</name>
    <dbReference type="NCBI Taxonomy" id="1535247"/>
    <lineage>
        <taxon>Viruses</taxon>
        <taxon>Duplodnaviria</taxon>
        <taxon>Heunggongvirae</taxon>
        <taxon>Peploviricota</taxon>
        <taxon>Herviviricetes</taxon>
        <taxon>Herpesvirales</taxon>
        <taxon>Orthoherpesviridae</taxon>
        <taxon>Betaherpesvirinae</taxon>
        <taxon>Cytomegalovirus</taxon>
        <taxon>Cytomegalovirus saimiriinebeta4</taxon>
    </lineage>
</organism>
<evidence type="ECO:0000313" key="3">
    <source>
        <dbReference type="EMBL" id="AEV80961.1"/>
    </source>
</evidence>
<evidence type="ECO:0000259" key="2">
    <source>
        <dbReference type="PROSITE" id="PS50050"/>
    </source>
</evidence>
<dbReference type="PANTHER" id="PTHR46838">
    <property type="entry name" value="TUMOR NECROSIS FACTOR RECEPTOR SUPERFAMILY MEMBER 14"/>
    <property type="match status" value="1"/>
</dbReference>
<keyword evidence="1" id="KW-0812">Transmembrane</keyword>
<protein>
    <submittedName>
        <fullName evidence="3">Membrane protein A21</fullName>
    </submittedName>
</protein>
<proteinExistence type="predicted"/>
<evidence type="ECO:0000256" key="1">
    <source>
        <dbReference type="SAM" id="Phobius"/>
    </source>
</evidence>
<feature type="transmembrane region" description="Helical" evidence="1">
    <location>
        <begin position="123"/>
        <end position="145"/>
    </location>
</feature>
<dbReference type="GO" id="GO:0002720">
    <property type="term" value="P:positive regulation of cytokine production involved in immune response"/>
    <property type="evidence" value="ECO:0007669"/>
    <property type="project" value="TreeGrafter"/>
</dbReference>
<dbReference type="InterPro" id="IPR001368">
    <property type="entry name" value="TNFR/NGFR_Cys_rich_reg"/>
</dbReference>
<dbReference type="PANTHER" id="PTHR46838:SF1">
    <property type="entry name" value="TUMOR NECROSIS FACTOR RECEPTOR SUPERFAMILY MEMBER 14"/>
    <property type="match status" value="1"/>
</dbReference>
<keyword evidence="1" id="KW-0472">Membrane</keyword>
<dbReference type="Proteomes" id="UP000097892">
    <property type="component" value="Segment"/>
</dbReference>
<dbReference type="GO" id="GO:0050829">
    <property type="term" value="P:defense response to Gram-negative bacterium"/>
    <property type="evidence" value="ECO:0007669"/>
    <property type="project" value="TreeGrafter"/>
</dbReference>
<dbReference type="EMBL" id="FJ483967">
    <property type="protein sequence ID" value="AEV80961.1"/>
    <property type="molecule type" value="Genomic_DNA"/>
</dbReference>
<dbReference type="Gene3D" id="2.10.50.10">
    <property type="entry name" value="Tumor Necrosis Factor Receptor, subunit A, domain 2"/>
    <property type="match status" value="2"/>
</dbReference>
<dbReference type="RefSeq" id="YP_004940274.1">
    <property type="nucleotide sequence ID" value="NC_016448.1"/>
</dbReference>
<name>G8XT16_9BETA</name>
<reference evidence="3" key="1">
    <citation type="submission" date="2011-12" db="EMBL/GenBank/DDBJ databases">
        <title>Comparative genomics of primate cytomegaloviruses.</title>
        <authorList>
            <person name="Davison A.J."/>
            <person name="Holton M."/>
            <person name="Dolan A."/>
            <person name="Dargan D.J."/>
            <person name="Gatherer D."/>
            <person name="Hayward G.S."/>
        </authorList>
    </citation>
    <scope>NUCLEOTIDE SEQUENCE [LARGE SCALE GENOMIC DNA]</scope>
    <source>
        <strain evidence="3">SqSHV</strain>
    </source>
</reference>
<dbReference type="GO" id="GO:0050830">
    <property type="term" value="P:defense response to Gram-positive bacterium"/>
    <property type="evidence" value="ECO:0007669"/>
    <property type="project" value="TreeGrafter"/>
</dbReference>
<dbReference type="PROSITE" id="PS50050">
    <property type="entry name" value="TNFR_NGFR_2"/>
    <property type="match status" value="1"/>
</dbReference>
<dbReference type="GeneID" id="11464333"/>
<dbReference type="SUPFAM" id="SSF57586">
    <property type="entry name" value="TNF receptor-like"/>
    <property type="match status" value="2"/>
</dbReference>
<dbReference type="OrthoDB" id="28450at10239"/>
<gene>
    <name evidence="3" type="primary">A21</name>
</gene>
<accession>G8XT16</accession>
<feature type="domain" description="TNFR-Cys" evidence="2">
    <location>
        <begin position="34"/>
        <end position="78"/>
    </location>
</feature>
<evidence type="ECO:0000313" key="4">
    <source>
        <dbReference type="Proteomes" id="UP000097892"/>
    </source>
</evidence>
<dbReference type="KEGG" id="vg:11464333"/>
<keyword evidence="1" id="KW-1133">Transmembrane helix</keyword>
<sequence length="166" mass="18463">MKTVMCGMLMVAGFAYQTCKPDEYTTSVGSCCPVCQSGYMATSECSEYTGTVCTPCRVCNGSGMTTIQNCSVTQNAICMCMDGYNCSKEVNNSCVECLRSLETSGSDINHDQNNDMSFSSLEIQYFAIPLILLMSLMILIIAVIFRYRNVLRLMILTYLDRSRFHP</sequence>
<keyword evidence="4" id="KW-1185">Reference proteome</keyword>